<evidence type="ECO:0000313" key="2">
    <source>
        <dbReference type="EMBL" id="KAF6510214.1"/>
    </source>
</evidence>
<sequence>MKASAQIIGLPIISIADGMQIGAVKSFVINPDKGSIDFLTVEQEDVQLSLKAIPFKKIVGIGEFAVTVASSHDVIDLAEIPIANQLVNKQIRIKNTKAITRKGQLLGEVHEFFLNEETGDIIGIALRLESGEAVLPSAQVLTYGKDILIVSDDASGALLSDASMLIQKNEKETEASNIPEQIQAMSETAENVEALESLREKQVALLAGKRVTKDIYDLNGELLFPAGTTLREEDVRKAQEAGPSVIVDVSMNIEAE</sequence>
<dbReference type="RefSeq" id="WP_033025927.1">
    <property type="nucleotide sequence ID" value="NZ_JBCNDW010000068.1"/>
</dbReference>
<reference evidence="4 6" key="3">
    <citation type="submission" date="2018-10" db="EMBL/GenBank/DDBJ databases">
        <title>Geobacillus stearothermophilus in processing lines of powdered infant formula.</title>
        <authorList>
            <person name="Rhee M.S."/>
            <person name="Choi I.-G."/>
            <person name="Cho T.J."/>
            <person name="Park B."/>
        </authorList>
    </citation>
    <scope>NUCLEOTIDE SEQUENCE [LARGE SCALE GENOMIC DNA]</scope>
    <source>
        <strain evidence="4 6">FHS-PPGT130</strain>
    </source>
</reference>
<evidence type="ECO:0000313" key="4">
    <source>
        <dbReference type="EMBL" id="RLQ15050.1"/>
    </source>
</evidence>
<dbReference type="Pfam" id="PF05239">
    <property type="entry name" value="PRC"/>
    <property type="match status" value="2"/>
</dbReference>
<dbReference type="Gene3D" id="2.30.30.240">
    <property type="entry name" value="PRC-barrel domain"/>
    <property type="match status" value="1"/>
</dbReference>
<dbReference type="EMBL" id="LUCS01000028">
    <property type="protein sequence ID" value="KAF6510214.1"/>
    <property type="molecule type" value="Genomic_DNA"/>
</dbReference>
<evidence type="ECO:0000313" key="7">
    <source>
        <dbReference type="Proteomes" id="UP000773850"/>
    </source>
</evidence>
<dbReference type="EMBL" id="LQYY01000090">
    <property type="protein sequence ID" value="KYD33557.1"/>
    <property type="molecule type" value="Genomic_DNA"/>
</dbReference>
<comment type="caution">
    <text evidence="3">The sequence shown here is derived from an EMBL/GenBank/DDBJ whole genome shotgun (WGS) entry which is preliminary data.</text>
</comment>
<dbReference type="InterPro" id="IPR011033">
    <property type="entry name" value="PRC_barrel-like_sf"/>
</dbReference>
<dbReference type="Proteomes" id="UP000266922">
    <property type="component" value="Unassembled WGS sequence"/>
</dbReference>
<dbReference type="SUPFAM" id="SSF50346">
    <property type="entry name" value="PRC-barrel domain"/>
    <property type="match status" value="2"/>
</dbReference>
<dbReference type="PATRIC" id="fig|1422.14.peg.567"/>
<dbReference type="OrthoDB" id="53812at2"/>
<evidence type="ECO:0000259" key="1">
    <source>
        <dbReference type="Pfam" id="PF05239"/>
    </source>
</evidence>
<gene>
    <name evidence="3" type="ORF">B4114_2103</name>
    <name evidence="4" type="ORF">D9548_02295</name>
    <name evidence="2" type="ORF">GS8_2371</name>
</gene>
<reference evidence="3 5" key="1">
    <citation type="submission" date="2016-01" db="EMBL/GenBank/DDBJ databases">
        <title>Draft Genome Sequences of Seven Thermophilic Sporeformers Isolated from Foods.</title>
        <authorList>
            <person name="Berendsen E.M."/>
            <person name="Wells-Bennik M.H."/>
            <person name="Krawcyk A.O."/>
            <person name="De Jong A."/>
            <person name="Holsappel S."/>
            <person name="Eijlander R.T."/>
            <person name="Kuipers O.P."/>
        </authorList>
    </citation>
    <scope>NUCLEOTIDE SEQUENCE [LARGE SCALE GENOMIC DNA]</scope>
    <source>
        <strain evidence="3 5">B4114</strain>
    </source>
</reference>
<dbReference type="EMBL" id="RCTJ01000003">
    <property type="protein sequence ID" value="RLQ15050.1"/>
    <property type="molecule type" value="Genomic_DNA"/>
</dbReference>
<reference evidence="2 7" key="2">
    <citation type="submission" date="2016-03" db="EMBL/GenBank/DDBJ databases">
        <title>Spore heat resistance.</title>
        <authorList>
            <person name="Boekhorst J."/>
            <person name="Berendsen E.M."/>
            <person name="Wells-Bennik M.H."/>
            <person name="Kuipers O.P."/>
        </authorList>
    </citation>
    <scope>NUCLEOTIDE SEQUENCE [LARGE SCALE GENOMIC DNA]</scope>
    <source>
        <strain evidence="2 7">GS8</strain>
    </source>
</reference>
<feature type="domain" description="PRC-barrel" evidence="1">
    <location>
        <begin position="93"/>
        <end position="153"/>
    </location>
</feature>
<evidence type="ECO:0000313" key="5">
    <source>
        <dbReference type="Proteomes" id="UP000075517"/>
    </source>
</evidence>
<evidence type="ECO:0000313" key="3">
    <source>
        <dbReference type="EMBL" id="KYD33557.1"/>
    </source>
</evidence>
<evidence type="ECO:0000313" key="6">
    <source>
        <dbReference type="Proteomes" id="UP000266922"/>
    </source>
</evidence>
<name>A0A150NA08_GEOSE</name>
<proteinExistence type="predicted"/>
<accession>A0A150NA08</accession>
<dbReference type="AlphaFoldDB" id="A0A150NA08"/>
<organism evidence="3 5">
    <name type="scientific">Geobacillus stearothermophilus</name>
    <name type="common">Bacillus stearothermophilus</name>
    <dbReference type="NCBI Taxonomy" id="1422"/>
    <lineage>
        <taxon>Bacteria</taxon>
        <taxon>Bacillati</taxon>
        <taxon>Bacillota</taxon>
        <taxon>Bacilli</taxon>
        <taxon>Bacillales</taxon>
        <taxon>Anoxybacillaceae</taxon>
        <taxon>Geobacillus</taxon>
    </lineage>
</organism>
<dbReference type="Proteomes" id="UP000075517">
    <property type="component" value="Unassembled WGS sequence"/>
</dbReference>
<keyword evidence="7" id="KW-1185">Reference proteome</keyword>
<dbReference type="Proteomes" id="UP000773850">
    <property type="component" value="Unassembled WGS sequence"/>
</dbReference>
<dbReference type="InterPro" id="IPR027275">
    <property type="entry name" value="PRC-brl_dom"/>
</dbReference>
<protein>
    <submittedName>
        <fullName evidence="4">Photosystem reaction center subunit H</fullName>
    </submittedName>
</protein>
<feature type="domain" description="PRC-barrel" evidence="1">
    <location>
        <begin position="4"/>
        <end position="70"/>
    </location>
</feature>